<protein>
    <submittedName>
        <fullName evidence="2">Nucleotidyltransferase domain-containing protein</fullName>
    </submittedName>
</protein>
<feature type="domain" description="Polymerase nucleotidyl transferase" evidence="1">
    <location>
        <begin position="11"/>
        <end position="78"/>
    </location>
</feature>
<dbReference type="GO" id="GO:0016779">
    <property type="term" value="F:nucleotidyltransferase activity"/>
    <property type="evidence" value="ECO:0007669"/>
    <property type="project" value="InterPro"/>
</dbReference>
<dbReference type="Gene3D" id="3.30.460.10">
    <property type="entry name" value="Beta Polymerase, domain 2"/>
    <property type="match status" value="1"/>
</dbReference>
<dbReference type="STRING" id="195064.SAMN05421721_102278"/>
<keyword evidence="2" id="KW-0808">Transferase</keyword>
<name>A0A1I4PW63_ECTMO</name>
<dbReference type="InterPro" id="IPR002934">
    <property type="entry name" value="Polymerase_NTP_transf_dom"/>
</dbReference>
<dbReference type="Pfam" id="PF01909">
    <property type="entry name" value="NTP_transf_2"/>
    <property type="match status" value="1"/>
</dbReference>
<evidence type="ECO:0000313" key="2">
    <source>
        <dbReference type="EMBL" id="SFM31693.1"/>
    </source>
</evidence>
<organism evidence="2 3">
    <name type="scientific">Ectothiorhodospira mobilis</name>
    <dbReference type="NCBI Taxonomy" id="195064"/>
    <lineage>
        <taxon>Bacteria</taxon>
        <taxon>Pseudomonadati</taxon>
        <taxon>Pseudomonadota</taxon>
        <taxon>Gammaproteobacteria</taxon>
        <taxon>Chromatiales</taxon>
        <taxon>Ectothiorhodospiraceae</taxon>
        <taxon>Ectothiorhodospira</taxon>
    </lineage>
</organism>
<dbReference type="OrthoDB" id="14556at2"/>
<keyword evidence="3" id="KW-1185">Reference proteome</keyword>
<reference evidence="2 3" key="1">
    <citation type="submission" date="2016-10" db="EMBL/GenBank/DDBJ databases">
        <authorList>
            <person name="de Groot N.N."/>
        </authorList>
    </citation>
    <scope>NUCLEOTIDE SEQUENCE [LARGE SCALE GENOMIC DNA]</scope>
    <source>
        <strain evidence="2 3">DSM 4180</strain>
    </source>
</reference>
<dbReference type="SUPFAM" id="SSF81301">
    <property type="entry name" value="Nucleotidyltransferase"/>
    <property type="match status" value="1"/>
</dbReference>
<proteinExistence type="predicted"/>
<accession>A0A1I4PW63</accession>
<dbReference type="AlphaFoldDB" id="A0A1I4PW63"/>
<dbReference type="RefSeq" id="WP_090483670.1">
    <property type="nucleotide sequence ID" value="NZ_FOUO01000002.1"/>
</dbReference>
<gene>
    <name evidence="2" type="ORF">SAMN05421721_102278</name>
</gene>
<evidence type="ECO:0000259" key="1">
    <source>
        <dbReference type="Pfam" id="PF01909"/>
    </source>
</evidence>
<sequence length="99" mass="10860">MRLSPEQQAAIRRIVADVAGSDAQVRLFGSRLDDSARGGDVDLFVTLERPVEQPALVSAQLSARISRHLQGRRVDVILSAPNLRTLPIHDVARREGVLL</sequence>
<dbReference type="InterPro" id="IPR043519">
    <property type="entry name" value="NT_sf"/>
</dbReference>
<evidence type="ECO:0000313" key="3">
    <source>
        <dbReference type="Proteomes" id="UP000199556"/>
    </source>
</evidence>
<dbReference type="EMBL" id="FOUO01000002">
    <property type="protein sequence ID" value="SFM31693.1"/>
    <property type="molecule type" value="Genomic_DNA"/>
</dbReference>
<dbReference type="Proteomes" id="UP000199556">
    <property type="component" value="Unassembled WGS sequence"/>
</dbReference>